<evidence type="ECO:0000313" key="2">
    <source>
        <dbReference type="Proteomes" id="UP000000311"/>
    </source>
</evidence>
<feature type="non-terminal residue" evidence="1">
    <location>
        <position position="1"/>
    </location>
</feature>
<keyword evidence="2" id="KW-1185">Reference proteome</keyword>
<gene>
    <name evidence="1" type="ORF">EAG_11425</name>
</gene>
<dbReference type="Proteomes" id="UP000000311">
    <property type="component" value="Unassembled WGS sequence"/>
</dbReference>
<proteinExistence type="predicted"/>
<evidence type="ECO:0000313" key="1">
    <source>
        <dbReference type="EMBL" id="EFN69403.1"/>
    </source>
</evidence>
<organism evidence="2">
    <name type="scientific">Camponotus floridanus</name>
    <name type="common">Florida carpenter ant</name>
    <dbReference type="NCBI Taxonomy" id="104421"/>
    <lineage>
        <taxon>Eukaryota</taxon>
        <taxon>Metazoa</taxon>
        <taxon>Ecdysozoa</taxon>
        <taxon>Arthropoda</taxon>
        <taxon>Hexapoda</taxon>
        <taxon>Insecta</taxon>
        <taxon>Pterygota</taxon>
        <taxon>Neoptera</taxon>
        <taxon>Endopterygota</taxon>
        <taxon>Hymenoptera</taxon>
        <taxon>Apocrita</taxon>
        <taxon>Aculeata</taxon>
        <taxon>Formicoidea</taxon>
        <taxon>Formicidae</taxon>
        <taxon>Formicinae</taxon>
        <taxon>Camponotus</taxon>
    </lineage>
</organism>
<protein>
    <submittedName>
        <fullName evidence="1">Uncharacterized protein</fullName>
    </submittedName>
</protein>
<accession>E2AAY5</accession>
<dbReference type="EMBL" id="GL438216">
    <property type="protein sequence ID" value="EFN69403.1"/>
    <property type="molecule type" value="Genomic_DNA"/>
</dbReference>
<sequence>YYYLHILITYNILYIIIHNY</sequence>
<feature type="non-terminal residue" evidence="1">
    <location>
        <position position="20"/>
    </location>
</feature>
<dbReference type="InParanoid" id="E2AAY5"/>
<reference evidence="1 2" key="1">
    <citation type="journal article" date="2010" name="Science">
        <title>Genomic comparison of the ants Camponotus floridanus and Harpegnathos saltator.</title>
        <authorList>
            <person name="Bonasio R."/>
            <person name="Zhang G."/>
            <person name="Ye C."/>
            <person name="Mutti N.S."/>
            <person name="Fang X."/>
            <person name="Qin N."/>
            <person name="Donahue G."/>
            <person name="Yang P."/>
            <person name="Li Q."/>
            <person name="Li C."/>
            <person name="Zhang P."/>
            <person name="Huang Z."/>
            <person name="Berger S.L."/>
            <person name="Reinberg D."/>
            <person name="Wang J."/>
            <person name="Liebig J."/>
        </authorList>
    </citation>
    <scope>NUCLEOTIDE SEQUENCE [LARGE SCALE GENOMIC DNA]</scope>
    <source>
        <strain evidence="2">C129</strain>
    </source>
</reference>
<dbReference type="AlphaFoldDB" id="E2AAY5"/>
<name>E2AAY5_CAMFO</name>